<dbReference type="Pfam" id="PF00207">
    <property type="entry name" value="A2M"/>
    <property type="match status" value="1"/>
</dbReference>
<evidence type="ECO:0000256" key="3">
    <source>
        <dbReference type="ARBA" id="ARBA00023157"/>
    </source>
</evidence>
<evidence type="ECO:0000256" key="2">
    <source>
        <dbReference type="ARBA" id="ARBA00022525"/>
    </source>
</evidence>
<dbReference type="Gene3D" id="2.60.40.10">
    <property type="entry name" value="Immunoglobulins"/>
    <property type="match status" value="2"/>
</dbReference>
<dbReference type="Gene3D" id="2.60.40.690">
    <property type="entry name" value="Alpha-macroglobulin, receptor-binding domain"/>
    <property type="match status" value="1"/>
</dbReference>
<name>A0A3S1HNZ9_ELYCH</name>
<protein>
    <recommendedName>
        <fullName evidence="10">NTR domain-containing protein</fullName>
    </recommendedName>
</protein>
<feature type="domain" description="Alpha-2-macroglobulin" evidence="6">
    <location>
        <begin position="726"/>
        <end position="816"/>
    </location>
</feature>
<dbReference type="Gene3D" id="2.60.40.1940">
    <property type="match status" value="1"/>
</dbReference>
<dbReference type="Gene3D" id="2.40.50.120">
    <property type="match status" value="1"/>
</dbReference>
<reference evidence="8 9" key="1">
    <citation type="submission" date="2019-01" db="EMBL/GenBank/DDBJ databases">
        <title>A draft genome assembly of the solar-powered sea slug Elysia chlorotica.</title>
        <authorList>
            <person name="Cai H."/>
            <person name="Li Q."/>
            <person name="Fang X."/>
            <person name="Li J."/>
            <person name="Curtis N.E."/>
            <person name="Altenburger A."/>
            <person name="Shibata T."/>
            <person name="Feng M."/>
            <person name="Maeda T."/>
            <person name="Schwartz J.A."/>
            <person name="Shigenobu S."/>
            <person name="Lundholm N."/>
            <person name="Nishiyama T."/>
            <person name="Yang H."/>
            <person name="Hasebe M."/>
            <person name="Li S."/>
            <person name="Pierce S.K."/>
            <person name="Wang J."/>
        </authorList>
    </citation>
    <scope>NUCLEOTIDE SEQUENCE [LARGE SCALE GENOMIC DNA]</scope>
    <source>
        <strain evidence="8">EC2010</strain>
        <tissue evidence="8">Whole organism of an adult</tissue>
    </source>
</reference>
<dbReference type="SMART" id="SM01359">
    <property type="entry name" value="A2M_N_2"/>
    <property type="match status" value="1"/>
</dbReference>
<dbReference type="InterPro" id="IPR011626">
    <property type="entry name" value="Alpha-macroglobulin_TED"/>
</dbReference>
<keyword evidence="3" id="KW-1015">Disulfide bond</keyword>
<evidence type="ECO:0000259" key="7">
    <source>
        <dbReference type="SMART" id="SM01361"/>
    </source>
</evidence>
<evidence type="ECO:0008006" key="10">
    <source>
        <dbReference type="Google" id="ProtNLM"/>
    </source>
</evidence>
<dbReference type="InterPro" id="IPR040839">
    <property type="entry name" value="MG4"/>
</dbReference>
<dbReference type="InterPro" id="IPR002890">
    <property type="entry name" value="MG2"/>
</dbReference>
<evidence type="ECO:0000313" key="9">
    <source>
        <dbReference type="Proteomes" id="UP000271974"/>
    </source>
</evidence>
<dbReference type="InterPro" id="IPR041555">
    <property type="entry name" value="MG3"/>
</dbReference>
<evidence type="ECO:0000259" key="5">
    <source>
        <dbReference type="SMART" id="SM01359"/>
    </source>
</evidence>
<dbReference type="Gene3D" id="1.50.10.20">
    <property type="match status" value="1"/>
</dbReference>
<dbReference type="GO" id="GO:0004866">
    <property type="term" value="F:endopeptidase inhibitor activity"/>
    <property type="evidence" value="ECO:0007669"/>
    <property type="project" value="InterPro"/>
</dbReference>
<dbReference type="Pfam" id="PF07677">
    <property type="entry name" value="A2M_recep"/>
    <property type="match status" value="1"/>
</dbReference>
<feature type="region of interest" description="Disordered" evidence="4">
    <location>
        <begin position="1385"/>
        <end position="1491"/>
    </location>
</feature>
<organism evidence="8 9">
    <name type="scientific">Elysia chlorotica</name>
    <name type="common">Eastern emerald elysia</name>
    <name type="synonym">Sea slug</name>
    <dbReference type="NCBI Taxonomy" id="188477"/>
    <lineage>
        <taxon>Eukaryota</taxon>
        <taxon>Metazoa</taxon>
        <taxon>Spiralia</taxon>
        <taxon>Lophotrochozoa</taxon>
        <taxon>Mollusca</taxon>
        <taxon>Gastropoda</taxon>
        <taxon>Heterobranchia</taxon>
        <taxon>Euthyneura</taxon>
        <taxon>Panpulmonata</taxon>
        <taxon>Sacoglossa</taxon>
        <taxon>Placobranchoidea</taxon>
        <taxon>Plakobranchidae</taxon>
        <taxon>Elysia</taxon>
    </lineage>
</organism>
<evidence type="ECO:0000256" key="1">
    <source>
        <dbReference type="ARBA" id="ARBA00004613"/>
    </source>
</evidence>
<dbReference type="Gene3D" id="2.60.120.1540">
    <property type="match status" value="1"/>
</dbReference>
<accession>A0A3S1HNZ9</accession>
<dbReference type="InterPro" id="IPR009048">
    <property type="entry name" value="A-macroglobulin_rcpt-bd"/>
</dbReference>
<dbReference type="Pfam" id="PF07678">
    <property type="entry name" value="TED_complement"/>
    <property type="match status" value="1"/>
</dbReference>
<proteinExistence type="predicted"/>
<dbReference type="InterPro" id="IPR008930">
    <property type="entry name" value="Terpenoid_cyclase/PrenylTrfase"/>
</dbReference>
<dbReference type="GO" id="GO:0005615">
    <property type="term" value="C:extracellular space"/>
    <property type="evidence" value="ECO:0007669"/>
    <property type="project" value="InterPro"/>
</dbReference>
<evidence type="ECO:0000256" key="4">
    <source>
        <dbReference type="SAM" id="MobiDB-lite"/>
    </source>
</evidence>
<evidence type="ECO:0000313" key="8">
    <source>
        <dbReference type="EMBL" id="RUS83263.1"/>
    </source>
</evidence>
<dbReference type="EMBL" id="RQTK01000251">
    <property type="protein sequence ID" value="RUS83263.1"/>
    <property type="molecule type" value="Genomic_DNA"/>
</dbReference>
<dbReference type="InterPro" id="IPR008993">
    <property type="entry name" value="TIMP-like_OB-fold"/>
</dbReference>
<dbReference type="Pfam" id="PF07703">
    <property type="entry name" value="A2M_BRD"/>
    <property type="match status" value="1"/>
</dbReference>
<dbReference type="Gene3D" id="6.20.50.160">
    <property type="match status" value="1"/>
</dbReference>
<keyword evidence="2" id="KW-0964">Secreted</keyword>
<dbReference type="SMART" id="SM01361">
    <property type="entry name" value="A2M_recep"/>
    <property type="match status" value="1"/>
</dbReference>
<evidence type="ECO:0000259" key="6">
    <source>
        <dbReference type="SMART" id="SM01360"/>
    </source>
</evidence>
<dbReference type="InterPro" id="IPR011625">
    <property type="entry name" value="A2M_N_BRD"/>
</dbReference>
<dbReference type="InterPro" id="IPR036595">
    <property type="entry name" value="A-macroglobulin_rcpt-bd_sf"/>
</dbReference>
<dbReference type="SMART" id="SM01360">
    <property type="entry name" value="A2M"/>
    <property type="match status" value="1"/>
</dbReference>
<sequence>MCQVASKMARLGTSVLGALCLLNIALLASGTKFLVTLPREPHYDSEVLATVTAVGVPPEGDYVGLTYRGAKDTSRVLNRTELQFKKDGVQTWGVLFPWKTIQNLEEKGVTLEVGNVETKLDFTPDPGYIFIQTDKPIYTPRQTVRFRIIAVDDSQRLAVYQLKVDIKNPSNIIVDRMRYSAEDAFKGQTFQLPREATEGIWSISANYEGLDKTYSSSKTVEFEVREYVLPRFSAALDISTDVISRDTGWVSFNISGKYVYGRPLLGKVEMQLGMWDEDNGVQLLPHWYRGELEDGRTSAHFMMTKVFPTSQVFPNNKRLYVSLNVTETGTGENDTIVDTSVYLSSPYYEIDFSAADQFFKPGFPYTLKADVRSKSGVPASSVQLYNVYFFKDKDGNKIENIKNYRKTDMKGRFEEVFTLPEKTEKVEIMVGVLDWVRHVYTDNKHRPAKHKTLTNQYIHVSLVDPIQQWRDGTIQILYTTDGADVQDITKITIQVLSKAQVIFTTTVVKNSDGRSIVKLPRELFHEASPSMRVLAYYYATLGEKSEFVVDSLLVDTENACIEEIHLDRPGGFFGVSSNYNPKDKYEMELSGEANTRVGLLAVDEAVLLLNNKQTLTRKSFFQDMEKLDQGEGEGDGDDLDTILLNSGLQHVIFDTEHAPKESVDSFHELPLFGLPGMSNARAAGTIFNHIPIGKESMIKNQGSGFGQAIKRTVAPPQTVRKYFPESWLFEEVTLESDGMKILDLTLPDSITTWNFMAVSLSPNRGVCVSNPLRQQVQKLFFADVRLPYKVTRLEEVKVKIAIYNYQLHPLTIQGIVTGVEGICFKANSMRGSSNDEHTFTAVVPSKGVVSQVVKIIPLKNGDLTLRVDLQAMYGRKERDVVEKKIYVVAEGLRVHKSITFVLDPEAKHMSYKNSNQEKITVQSSPTVNNTYDTKKKEQSTTIDLALPEEVIMGTESCRIAAFGDLMGDIITHAVVESKSLVDQPLADAEEVLGDLGPTVHALLYINKSGLASEELTEKGRRFISHSVVRLLKYRDGGFFKLTPESKPATWLTATVLKTLCYASELTFLDKESLIDKSFSWLAEQVKDQSGTVIENDARLSEDSIEYKVMLSAEVLIAVLECQRLRFEDHLILMSDMALFIEDNLHMVQQPMVLAKAAYALELFEEGGEVSTMAVNRLWSMKWKNDYDQFYWADKEVNESGSTPFWYKLGAKASSIEATAYALLVFLERHAQMEHVDSIADWLVGQRNENGAFIGAMDSTAAIQALSRYSLVKRQEELLKIDLSCNVSSEREAGRQTHSFKFTQQDATSPKSVDNVPVGQKLEVLTKGQGLGQMHVNVEYNIPVDKNANCKFKVTAEAKPTEIHWGEDMTSNPMCHACGIGCDKETPEEEEEKEEVEKEEMGVRYVVDQSGNTRGNGRDSRGKPILQSPPPPPKSGRVTKASRFLSRTSSSGNRPKIFSHIPPPVPKPSRVRRPSFQSPSMPTTSLPTGTSKRYVTASRKSICIHVCLRYLEKGGSGRTSVEVEMLTGYFPVMPDLERIASQKNVRNVQFLPERDLLVVQFDKIPSNKDSCFTLRATDELEVGKLTPASVVVKEAGLPQPSCSKAYDPPLGEESLQVFCADFSKKNRGECKCFSGICSSCLPTPGPRANMHYHDIMTMSCAAEVGYQLKLNTAKDQNQWVEIDATVMHMNKTGRHDIQPNDKIKLITPSSCSCPLFYWPTGEESNDRMYLLSPDVEKLVDRRGEAVYRYLLDEKSKILRVSDSGQSSSDMSKPSARHDLLKSAFLSQHSCS</sequence>
<dbReference type="PANTHER" id="PTHR11412:SF166">
    <property type="entry name" value="NTR DOMAIN-CONTAINING PROTEIN"/>
    <property type="match status" value="1"/>
</dbReference>
<dbReference type="InterPro" id="IPR013783">
    <property type="entry name" value="Ig-like_fold"/>
</dbReference>
<dbReference type="STRING" id="188477.A0A3S1HNZ9"/>
<dbReference type="SUPFAM" id="SSF49410">
    <property type="entry name" value="Alpha-macroglobulin receptor domain"/>
    <property type="match status" value="1"/>
</dbReference>
<keyword evidence="9" id="KW-1185">Reference proteome</keyword>
<dbReference type="Gene3D" id="2.20.130.20">
    <property type="match status" value="1"/>
</dbReference>
<dbReference type="PANTHER" id="PTHR11412">
    <property type="entry name" value="MACROGLOBULIN / COMPLEMENT"/>
    <property type="match status" value="1"/>
</dbReference>
<gene>
    <name evidence="8" type="ORF">EGW08_008986</name>
</gene>
<dbReference type="Gene3D" id="2.60.40.1930">
    <property type="match status" value="3"/>
</dbReference>
<dbReference type="SUPFAM" id="SSF48239">
    <property type="entry name" value="Terpenoid cyclases/Protein prenyltransferases"/>
    <property type="match status" value="1"/>
</dbReference>
<dbReference type="Pfam" id="PF01835">
    <property type="entry name" value="MG2"/>
    <property type="match status" value="1"/>
</dbReference>
<comment type="caution">
    <text evidence="8">The sequence shown here is derived from an EMBL/GenBank/DDBJ whole genome shotgun (WGS) entry which is preliminary data.</text>
</comment>
<dbReference type="InterPro" id="IPR001599">
    <property type="entry name" value="Macroglobln_a2"/>
</dbReference>
<comment type="subcellular location">
    <subcellularLocation>
        <location evidence="1">Secreted</location>
    </subcellularLocation>
</comment>
<feature type="domain" description="Alpha-macroglobulin receptor-binding" evidence="7">
    <location>
        <begin position="1518"/>
        <end position="1605"/>
    </location>
</feature>
<dbReference type="Pfam" id="PF17791">
    <property type="entry name" value="MG3"/>
    <property type="match status" value="1"/>
</dbReference>
<dbReference type="InterPro" id="IPR050473">
    <property type="entry name" value="A2M/Complement_sys"/>
</dbReference>
<dbReference type="Proteomes" id="UP000271974">
    <property type="component" value="Unassembled WGS sequence"/>
</dbReference>
<dbReference type="SUPFAM" id="SSF50242">
    <property type="entry name" value="TIMP-like"/>
    <property type="match status" value="1"/>
</dbReference>
<feature type="compositionally biased region" description="Polar residues" evidence="4">
    <location>
        <begin position="1475"/>
        <end position="1491"/>
    </location>
</feature>
<feature type="domain" description="Alpha-2-macroglobulin bait region" evidence="5">
    <location>
        <begin position="458"/>
        <end position="609"/>
    </location>
</feature>
<dbReference type="OrthoDB" id="6359008at2759"/>
<dbReference type="Pfam" id="PF17789">
    <property type="entry name" value="MG4"/>
    <property type="match status" value="1"/>
</dbReference>